<dbReference type="Pfam" id="PF00356">
    <property type="entry name" value="LacI"/>
    <property type="match status" value="1"/>
</dbReference>
<dbReference type="Pfam" id="PF13377">
    <property type="entry name" value="Peripla_BP_3"/>
    <property type="match status" value="1"/>
</dbReference>
<gene>
    <name evidence="5" type="ORF">ATL17_0092</name>
</gene>
<keyword evidence="2" id="KW-0238">DNA-binding</keyword>
<feature type="domain" description="HTH lacI-type" evidence="4">
    <location>
        <begin position="5"/>
        <end position="59"/>
    </location>
</feature>
<proteinExistence type="predicted"/>
<dbReference type="CDD" id="cd01392">
    <property type="entry name" value="HTH_LacI"/>
    <property type="match status" value="1"/>
</dbReference>
<sequence>MSPRPTIKTIAKETGLSTATVSKALNGSPQVRPDTRDKILDVAKKLGYEMNLSGVQLRTGKTHQIAMITVISSPHDDEWGGVGYAQLVYGVSDVLHDTPYRVVQYQASSYEESFDIIKRIVANRKADGIILPGTRVKDKRVEFMQAQDFPFVTYGLTEAEVPHAYVDTHNQRIVSICVERLIAKGHKRIAMLNADMVLMYSRDRENAYRQTLQDAGLKFDPSLVANGELTPAFGREQFFEMSMFDDPPTAYFCANEATAMGVLSGFHVRGYEHGRDAVVIATDDLNVSQYFSPPITTCYLPISKPSQVLGEFMLKLLNGEAPEKLQKLFVPDLIERSSDELRK</sequence>
<dbReference type="RefSeq" id="WP_133570824.1">
    <property type="nucleotide sequence ID" value="NZ_SNYR01000001.1"/>
</dbReference>
<dbReference type="PANTHER" id="PTHR30146">
    <property type="entry name" value="LACI-RELATED TRANSCRIPTIONAL REPRESSOR"/>
    <property type="match status" value="1"/>
</dbReference>
<dbReference type="AlphaFoldDB" id="A0A4R6VTU3"/>
<dbReference type="SMART" id="SM00354">
    <property type="entry name" value="HTH_LACI"/>
    <property type="match status" value="1"/>
</dbReference>
<dbReference type="OrthoDB" id="234496at2"/>
<dbReference type="InterPro" id="IPR046335">
    <property type="entry name" value="LacI/GalR-like_sensor"/>
</dbReference>
<dbReference type="InterPro" id="IPR010982">
    <property type="entry name" value="Lambda_DNA-bd_dom_sf"/>
</dbReference>
<dbReference type="EMBL" id="SNYR01000001">
    <property type="protein sequence ID" value="TDQ66107.1"/>
    <property type="molecule type" value="Genomic_DNA"/>
</dbReference>
<dbReference type="Gene3D" id="1.10.260.40">
    <property type="entry name" value="lambda repressor-like DNA-binding domains"/>
    <property type="match status" value="1"/>
</dbReference>
<name>A0A4R6VTU3_9HYPH</name>
<dbReference type="InterPro" id="IPR028082">
    <property type="entry name" value="Peripla_BP_I"/>
</dbReference>
<evidence type="ECO:0000313" key="6">
    <source>
        <dbReference type="Proteomes" id="UP000295391"/>
    </source>
</evidence>
<comment type="caution">
    <text evidence="5">The sequence shown here is derived from an EMBL/GenBank/DDBJ whole genome shotgun (WGS) entry which is preliminary data.</text>
</comment>
<dbReference type="PANTHER" id="PTHR30146:SF109">
    <property type="entry name" value="HTH-TYPE TRANSCRIPTIONAL REGULATOR GALS"/>
    <property type="match status" value="1"/>
</dbReference>
<dbReference type="GO" id="GO:0003700">
    <property type="term" value="F:DNA-binding transcription factor activity"/>
    <property type="evidence" value="ECO:0007669"/>
    <property type="project" value="TreeGrafter"/>
</dbReference>
<organism evidence="5 6">
    <name type="scientific">Maritalea mobilis</name>
    <dbReference type="NCBI Taxonomy" id="483324"/>
    <lineage>
        <taxon>Bacteria</taxon>
        <taxon>Pseudomonadati</taxon>
        <taxon>Pseudomonadota</taxon>
        <taxon>Alphaproteobacteria</taxon>
        <taxon>Hyphomicrobiales</taxon>
        <taxon>Devosiaceae</taxon>
        <taxon>Maritalea</taxon>
    </lineage>
</organism>
<dbReference type="GO" id="GO:0000976">
    <property type="term" value="F:transcription cis-regulatory region binding"/>
    <property type="evidence" value="ECO:0007669"/>
    <property type="project" value="TreeGrafter"/>
</dbReference>
<evidence type="ECO:0000313" key="5">
    <source>
        <dbReference type="EMBL" id="TDQ66107.1"/>
    </source>
</evidence>
<keyword evidence="6" id="KW-1185">Reference proteome</keyword>
<protein>
    <submittedName>
        <fullName evidence="5">LacI family transcriptional regulator</fullName>
    </submittedName>
</protein>
<accession>A0A4R6VTU3</accession>
<reference evidence="5 6" key="1">
    <citation type="submission" date="2019-03" db="EMBL/GenBank/DDBJ databases">
        <title>Genomic Encyclopedia of Type Strains, Phase III (KMG-III): the genomes of soil and plant-associated and newly described type strains.</title>
        <authorList>
            <person name="Whitman W."/>
        </authorList>
    </citation>
    <scope>NUCLEOTIDE SEQUENCE [LARGE SCALE GENOMIC DNA]</scope>
    <source>
        <strain evidence="5 6">CGMCC 1.7002</strain>
    </source>
</reference>
<dbReference type="SUPFAM" id="SSF47413">
    <property type="entry name" value="lambda repressor-like DNA-binding domains"/>
    <property type="match status" value="1"/>
</dbReference>
<keyword evidence="3" id="KW-0804">Transcription</keyword>
<evidence type="ECO:0000256" key="1">
    <source>
        <dbReference type="ARBA" id="ARBA00023015"/>
    </source>
</evidence>
<keyword evidence="1" id="KW-0805">Transcription regulation</keyword>
<evidence type="ECO:0000259" key="4">
    <source>
        <dbReference type="PROSITE" id="PS50932"/>
    </source>
</evidence>
<evidence type="ECO:0000256" key="2">
    <source>
        <dbReference type="ARBA" id="ARBA00023125"/>
    </source>
</evidence>
<dbReference type="Proteomes" id="UP000295391">
    <property type="component" value="Unassembled WGS sequence"/>
</dbReference>
<evidence type="ECO:0000256" key="3">
    <source>
        <dbReference type="ARBA" id="ARBA00023163"/>
    </source>
</evidence>
<dbReference type="InterPro" id="IPR000843">
    <property type="entry name" value="HTH_LacI"/>
</dbReference>
<dbReference type="SUPFAM" id="SSF53822">
    <property type="entry name" value="Periplasmic binding protein-like I"/>
    <property type="match status" value="1"/>
</dbReference>
<dbReference type="Gene3D" id="3.40.50.2300">
    <property type="match status" value="2"/>
</dbReference>
<dbReference type="PROSITE" id="PS50932">
    <property type="entry name" value="HTH_LACI_2"/>
    <property type="match status" value="1"/>
</dbReference>